<dbReference type="GO" id="GO:0005737">
    <property type="term" value="C:cytoplasm"/>
    <property type="evidence" value="ECO:0007669"/>
    <property type="project" value="TreeGrafter"/>
</dbReference>
<sequence>MKTFKLHLIRHGLTRGNLEGLYVGGGTDLPLCDEGRHDLEVFKSRFVYPAPDTVFTSPLARAVETADILFPAASHRLVVPQLREANFGVFEGRKMEELVKDPEFARWMDPTSGFVPEGAEPTMEFHARCAETLHKLLEYMIRSEVTEAACVTHGGVIMSMLAQSALPRRPAEQWMADPGCGYTVQTDVAMWMRDKLVEAVAIQPAGYMDEE</sequence>
<reference evidence="1" key="1">
    <citation type="journal article" date="2021" name="PeerJ">
        <title>Extensive microbial diversity within the chicken gut microbiome revealed by metagenomics and culture.</title>
        <authorList>
            <person name="Gilroy R."/>
            <person name="Ravi A."/>
            <person name="Getino M."/>
            <person name="Pursley I."/>
            <person name="Horton D.L."/>
            <person name="Alikhan N.F."/>
            <person name="Baker D."/>
            <person name="Gharbi K."/>
            <person name="Hall N."/>
            <person name="Watson M."/>
            <person name="Adriaenssens E.M."/>
            <person name="Foster-Nyarko E."/>
            <person name="Jarju S."/>
            <person name="Secka A."/>
            <person name="Antonio M."/>
            <person name="Oren A."/>
            <person name="Chaudhuri R.R."/>
            <person name="La Ragione R."/>
            <person name="Hildebrand F."/>
            <person name="Pallen M.J."/>
        </authorList>
    </citation>
    <scope>NUCLEOTIDE SEQUENCE</scope>
    <source>
        <strain evidence="1">2239</strain>
    </source>
</reference>
<gene>
    <name evidence="1" type="ORF">H9865_04990</name>
</gene>
<dbReference type="CDD" id="cd07067">
    <property type="entry name" value="HP_PGM_like"/>
    <property type="match status" value="1"/>
</dbReference>
<accession>A0A9D1V3G4</accession>
<proteinExistence type="predicted"/>
<dbReference type="SMART" id="SM00855">
    <property type="entry name" value="PGAM"/>
    <property type="match status" value="1"/>
</dbReference>
<name>A0A9D1V3G4_9FIRM</name>
<reference evidence="1" key="2">
    <citation type="submission" date="2021-04" db="EMBL/GenBank/DDBJ databases">
        <authorList>
            <person name="Gilroy R."/>
        </authorList>
    </citation>
    <scope>NUCLEOTIDE SEQUENCE</scope>
    <source>
        <strain evidence="1">2239</strain>
    </source>
</reference>
<dbReference type="Pfam" id="PF00300">
    <property type="entry name" value="His_Phos_1"/>
    <property type="match status" value="1"/>
</dbReference>
<dbReference type="GO" id="GO:0016791">
    <property type="term" value="F:phosphatase activity"/>
    <property type="evidence" value="ECO:0007669"/>
    <property type="project" value="TreeGrafter"/>
</dbReference>
<dbReference type="InterPro" id="IPR013078">
    <property type="entry name" value="His_Pase_superF_clade-1"/>
</dbReference>
<comment type="caution">
    <text evidence="1">The sequence shown here is derived from an EMBL/GenBank/DDBJ whole genome shotgun (WGS) entry which is preliminary data.</text>
</comment>
<evidence type="ECO:0000313" key="2">
    <source>
        <dbReference type="Proteomes" id="UP000824193"/>
    </source>
</evidence>
<dbReference type="AlphaFoldDB" id="A0A9D1V3G4"/>
<dbReference type="SUPFAM" id="SSF53254">
    <property type="entry name" value="Phosphoglycerate mutase-like"/>
    <property type="match status" value="1"/>
</dbReference>
<dbReference type="EMBL" id="DXFW01000013">
    <property type="protein sequence ID" value="HIX05447.1"/>
    <property type="molecule type" value="Genomic_DNA"/>
</dbReference>
<dbReference type="Proteomes" id="UP000824193">
    <property type="component" value="Unassembled WGS sequence"/>
</dbReference>
<protein>
    <submittedName>
        <fullName evidence="1">Histidine phosphatase family protein</fullName>
    </submittedName>
</protein>
<dbReference type="PANTHER" id="PTHR48100:SF1">
    <property type="entry name" value="HISTIDINE PHOSPHATASE FAMILY PROTEIN-RELATED"/>
    <property type="match status" value="1"/>
</dbReference>
<dbReference type="Gene3D" id="3.40.50.1240">
    <property type="entry name" value="Phosphoglycerate mutase-like"/>
    <property type="match status" value="1"/>
</dbReference>
<dbReference type="InterPro" id="IPR029033">
    <property type="entry name" value="His_PPase_superfam"/>
</dbReference>
<dbReference type="PANTHER" id="PTHR48100">
    <property type="entry name" value="BROAD-SPECIFICITY PHOSPHATASE YOR283W-RELATED"/>
    <property type="match status" value="1"/>
</dbReference>
<dbReference type="InterPro" id="IPR050275">
    <property type="entry name" value="PGM_Phosphatase"/>
</dbReference>
<evidence type="ECO:0000313" key="1">
    <source>
        <dbReference type="EMBL" id="HIX05447.1"/>
    </source>
</evidence>
<organism evidence="1 2">
    <name type="scientific">Candidatus Allofournierella pullicola</name>
    <dbReference type="NCBI Taxonomy" id="2838596"/>
    <lineage>
        <taxon>Bacteria</taxon>
        <taxon>Bacillati</taxon>
        <taxon>Bacillota</taxon>
        <taxon>Clostridia</taxon>
        <taxon>Eubacteriales</taxon>
        <taxon>Oscillospiraceae</taxon>
        <taxon>Allofournierella</taxon>
    </lineage>
</organism>